<evidence type="ECO:0000256" key="7">
    <source>
        <dbReference type="ARBA" id="ARBA00022723"/>
    </source>
</evidence>
<dbReference type="CDD" id="cd11364">
    <property type="entry name" value="RNase_PH_PNPase_2"/>
    <property type="match status" value="1"/>
</dbReference>
<dbReference type="InterPro" id="IPR004088">
    <property type="entry name" value="KH_dom_type_1"/>
</dbReference>
<comment type="subcellular location">
    <subcellularLocation>
        <location evidence="1">Cytoplasm</location>
    </subcellularLocation>
</comment>
<dbReference type="GO" id="GO:0006396">
    <property type="term" value="P:RNA processing"/>
    <property type="evidence" value="ECO:0007669"/>
    <property type="project" value="InterPro"/>
</dbReference>
<gene>
    <name evidence="11" type="ORF">LCGC14_0061030</name>
</gene>
<dbReference type="InterPro" id="IPR012162">
    <property type="entry name" value="PNPase"/>
</dbReference>
<keyword evidence="7" id="KW-0479">Metal-binding</keyword>
<dbReference type="FunFam" id="2.40.50.140:FF:000023">
    <property type="entry name" value="Polyribonucleotide nucleotidyltransferase"/>
    <property type="match status" value="1"/>
</dbReference>
<dbReference type="GO" id="GO:0000175">
    <property type="term" value="F:3'-5'-RNA exonuclease activity"/>
    <property type="evidence" value="ECO:0007669"/>
    <property type="project" value="TreeGrafter"/>
</dbReference>
<keyword evidence="5" id="KW-0808">Transferase</keyword>
<proteinExistence type="inferred from homology"/>
<dbReference type="CDD" id="cd11363">
    <property type="entry name" value="RNase_PH_PNPase_1"/>
    <property type="match status" value="1"/>
</dbReference>
<dbReference type="GO" id="GO:0003723">
    <property type="term" value="F:RNA binding"/>
    <property type="evidence" value="ECO:0007669"/>
    <property type="project" value="UniProtKB-KW"/>
</dbReference>
<dbReference type="InterPro" id="IPR036345">
    <property type="entry name" value="ExoRNase_PH_dom2_sf"/>
</dbReference>
<dbReference type="PROSITE" id="PS50126">
    <property type="entry name" value="S1"/>
    <property type="match status" value="1"/>
</dbReference>
<dbReference type="Gene3D" id="3.30.230.70">
    <property type="entry name" value="GHMP Kinase, N-terminal domain"/>
    <property type="match status" value="2"/>
</dbReference>
<dbReference type="InterPro" id="IPR004087">
    <property type="entry name" value="KH_dom"/>
</dbReference>
<dbReference type="AlphaFoldDB" id="A0A0F9Y4S7"/>
<keyword evidence="8" id="KW-0460">Magnesium</keyword>
<dbReference type="Pfam" id="PF03726">
    <property type="entry name" value="PNPase"/>
    <property type="match status" value="1"/>
</dbReference>
<dbReference type="HAMAP" id="MF_01595">
    <property type="entry name" value="PNPase"/>
    <property type="match status" value="1"/>
</dbReference>
<evidence type="ECO:0000313" key="11">
    <source>
        <dbReference type="EMBL" id="KKO06917.1"/>
    </source>
</evidence>
<dbReference type="CDD" id="cd04472">
    <property type="entry name" value="S1_PNPase"/>
    <property type="match status" value="1"/>
</dbReference>
<dbReference type="PANTHER" id="PTHR11252:SF0">
    <property type="entry name" value="POLYRIBONUCLEOTIDE NUCLEOTIDYLTRANSFERASE 1, MITOCHONDRIAL"/>
    <property type="match status" value="1"/>
</dbReference>
<dbReference type="NCBIfam" id="TIGR03591">
    <property type="entry name" value="polynuc_phos"/>
    <property type="match status" value="1"/>
</dbReference>
<dbReference type="Gene3D" id="2.40.50.140">
    <property type="entry name" value="Nucleic acid-binding proteins"/>
    <property type="match status" value="1"/>
</dbReference>
<name>A0A0F9Y4S7_9ZZZZ</name>
<accession>A0A0F9Y4S7</accession>
<dbReference type="FunFam" id="3.30.1370.10:FF:000001">
    <property type="entry name" value="Polyribonucleotide nucleotidyltransferase"/>
    <property type="match status" value="1"/>
</dbReference>
<dbReference type="PANTHER" id="PTHR11252">
    <property type="entry name" value="POLYRIBONUCLEOTIDE NUCLEOTIDYLTRANSFERASE"/>
    <property type="match status" value="1"/>
</dbReference>
<dbReference type="SUPFAM" id="SSF54211">
    <property type="entry name" value="Ribosomal protein S5 domain 2-like"/>
    <property type="match status" value="2"/>
</dbReference>
<dbReference type="EC" id="2.7.7.8" evidence="3"/>
<sequence length="706" mass="75613">MFNIVSKTFQYGDQTVTLETGKIARQATGAVVVTMGGSQVLATVVAKKTANPGADFFPLTVNYQEKTYAAGKIPGGFFKREGRPTEKETLVSRLIDRPIRPLFPAGFKNEVQVVCTVISSTKGQDPDIAALIGASAALAISGAPFQGPVAAARVGFDVERGYVLNPDATRLETSALDMVVAGTESAVLMVESEAKELTEDQMLGAVLFGHEAMQTVITAIKELKAEAGKEAWNWEAPAVNETLTKAIADAFADGISEAYQVSDKMQRYDALGKLQAQAAEQFSGDDEGVSADEVKGVFGKLEKKVVRNRILDGAPRIDGRDTRTVRPIEIETGVLPKAHGSALFTRGETQALVVTTLGAIRDSQLIEGLEGSRKEAFMFHYNFPPFCVGETGFMSGPKRREIGHGKLAKRGVQAVMPKEDDFPYAIRVVSEITESNGSSSMASVCGSSLAMMDAGVPLSAPVAGIAMGLIKEGERFSVITDILGDEDHLGDMDFKVAGTEKGVTALQMDIKIQGINEEIMEIALNQAHEARIHILGVMNKVLPKARETVSENAPSMAMMKVDSDKIRDVIGKGGATIRSITEESGASVDIDDDGNIRIYGEDAASRDKAIELIQTITAEAEVGQLYMGKVARIVDFGAFITILPGKDGLVHISQISADRVENIGEYLNEGQDVLVKVMDLDARGRIKLSIKEVTDEDKAAFAADAE</sequence>
<dbReference type="CDD" id="cd02393">
    <property type="entry name" value="KH-I_PNPase"/>
    <property type="match status" value="1"/>
</dbReference>
<dbReference type="Pfam" id="PF01138">
    <property type="entry name" value="RNase_PH"/>
    <property type="match status" value="2"/>
</dbReference>
<dbReference type="Gene3D" id="3.30.1370.10">
    <property type="entry name" value="K Homology domain, type 1"/>
    <property type="match status" value="1"/>
</dbReference>
<dbReference type="InterPro" id="IPR012340">
    <property type="entry name" value="NA-bd_OB-fold"/>
</dbReference>
<dbReference type="Pfam" id="PF00575">
    <property type="entry name" value="S1"/>
    <property type="match status" value="1"/>
</dbReference>
<dbReference type="InterPro" id="IPR036612">
    <property type="entry name" value="KH_dom_type_1_sf"/>
</dbReference>
<dbReference type="GO" id="GO:0046872">
    <property type="term" value="F:metal ion binding"/>
    <property type="evidence" value="ECO:0007669"/>
    <property type="project" value="UniProtKB-KW"/>
</dbReference>
<dbReference type="Pfam" id="PF00013">
    <property type="entry name" value="KH_1"/>
    <property type="match status" value="1"/>
</dbReference>
<dbReference type="GO" id="GO:0006402">
    <property type="term" value="P:mRNA catabolic process"/>
    <property type="evidence" value="ECO:0007669"/>
    <property type="project" value="InterPro"/>
</dbReference>
<dbReference type="EMBL" id="LAZR01000014">
    <property type="protein sequence ID" value="KKO06917.1"/>
    <property type="molecule type" value="Genomic_DNA"/>
</dbReference>
<dbReference type="SMART" id="SM00322">
    <property type="entry name" value="KH"/>
    <property type="match status" value="1"/>
</dbReference>
<evidence type="ECO:0000256" key="9">
    <source>
        <dbReference type="ARBA" id="ARBA00022884"/>
    </source>
</evidence>
<reference evidence="11" key="1">
    <citation type="journal article" date="2015" name="Nature">
        <title>Complex archaea that bridge the gap between prokaryotes and eukaryotes.</title>
        <authorList>
            <person name="Spang A."/>
            <person name="Saw J.H."/>
            <person name="Jorgensen S.L."/>
            <person name="Zaremba-Niedzwiedzka K."/>
            <person name="Martijn J."/>
            <person name="Lind A.E."/>
            <person name="van Eijk R."/>
            <person name="Schleper C."/>
            <person name="Guy L."/>
            <person name="Ettema T.J."/>
        </authorList>
    </citation>
    <scope>NUCLEOTIDE SEQUENCE</scope>
</reference>
<dbReference type="PIRSF" id="PIRSF005499">
    <property type="entry name" value="PNPase"/>
    <property type="match status" value="1"/>
</dbReference>
<dbReference type="SUPFAM" id="SSF55666">
    <property type="entry name" value="Ribonuclease PH domain 2-like"/>
    <property type="match status" value="2"/>
</dbReference>
<dbReference type="InterPro" id="IPR015847">
    <property type="entry name" value="ExoRNase_PH_dom2"/>
</dbReference>
<dbReference type="SUPFAM" id="SSF50249">
    <property type="entry name" value="Nucleic acid-binding proteins"/>
    <property type="match status" value="1"/>
</dbReference>
<dbReference type="InterPro" id="IPR003029">
    <property type="entry name" value="S1_domain"/>
</dbReference>
<comment type="caution">
    <text evidence="11">The sequence shown here is derived from an EMBL/GenBank/DDBJ whole genome shotgun (WGS) entry which is preliminary data.</text>
</comment>
<evidence type="ECO:0000256" key="6">
    <source>
        <dbReference type="ARBA" id="ARBA00022695"/>
    </source>
</evidence>
<organism evidence="11">
    <name type="scientific">marine sediment metagenome</name>
    <dbReference type="NCBI Taxonomy" id="412755"/>
    <lineage>
        <taxon>unclassified sequences</taxon>
        <taxon>metagenomes</taxon>
        <taxon>ecological metagenomes</taxon>
    </lineage>
</organism>
<evidence type="ECO:0000259" key="10">
    <source>
        <dbReference type="PROSITE" id="PS50126"/>
    </source>
</evidence>
<dbReference type="InterPro" id="IPR001247">
    <property type="entry name" value="ExoRNase_PH_dom1"/>
</dbReference>
<dbReference type="GO" id="GO:0005829">
    <property type="term" value="C:cytosol"/>
    <property type="evidence" value="ECO:0007669"/>
    <property type="project" value="TreeGrafter"/>
</dbReference>
<dbReference type="Pfam" id="PF03725">
    <property type="entry name" value="RNase_PH_C"/>
    <property type="match status" value="2"/>
</dbReference>
<dbReference type="SUPFAM" id="SSF54791">
    <property type="entry name" value="Eukaryotic type KH-domain (KH-domain type I)"/>
    <property type="match status" value="1"/>
</dbReference>
<keyword evidence="4" id="KW-0963">Cytoplasm</keyword>
<dbReference type="InterPro" id="IPR020568">
    <property type="entry name" value="Ribosomal_Su5_D2-typ_SF"/>
</dbReference>
<dbReference type="PROSITE" id="PS50084">
    <property type="entry name" value="KH_TYPE_1"/>
    <property type="match status" value="1"/>
</dbReference>
<dbReference type="GO" id="GO:0004654">
    <property type="term" value="F:polyribonucleotide nucleotidyltransferase activity"/>
    <property type="evidence" value="ECO:0007669"/>
    <property type="project" value="UniProtKB-EC"/>
</dbReference>
<dbReference type="FunFam" id="3.30.230.70:FF:000001">
    <property type="entry name" value="Polyribonucleotide nucleotidyltransferase"/>
    <property type="match status" value="1"/>
</dbReference>
<dbReference type="NCBIfam" id="NF008805">
    <property type="entry name" value="PRK11824.1"/>
    <property type="match status" value="1"/>
</dbReference>
<evidence type="ECO:0000256" key="1">
    <source>
        <dbReference type="ARBA" id="ARBA00004496"/>
    </source>
</evidence>
<keyword evidence="6" id="KW-0548">Nucleotidyltransferase</keyword>
<dbReference type="SMART" id="SM00316">
    <property type="entry name" value="S1"/>
    <property type="match status" value="1"/>
</dbReference>
<dbReference type="InterPro" id="IPR015848">
    <property type="entry name" value="PNPase_PH_RNA-bd_bac/org-type"/>
</dbReference>
<evidence type="ECO:0000256" key="3">
    <source>
        <dbReference type="ARBA" id="ARBA00012416"/>
    </source>
</evidence>
<comment type="similarity">
    <text evidence="2">Belongs to the polyribonucleotide nucleotidyltransferase family.</text>
</comment>
<evidence type="ECO:0000256" key="8">
    <source>
        <dbReference type="ARBA" id="ARBA00022842"/>
    </source>
</evidence>
<evidence type="ECO:0000256" key="2">
    <source>
        <dbReference type="ARBA" id="ARBA00007404"/>
    </source>
</evidence>
<keyword evidence="9" id="KW-0694">RNA-binding</keyword>
<feature type="domain" description="S1 motif" evidence="10">
    <location>
        <begin position="623"/>
        <end position="691"/>
    </location>
</feature>
<dbReference type="FunFam" id="3.30.230.70:FF:000002">
    <property type="entry name" value="Polyribonucleotide nucleotidyltransferase"/>
    <property type="match status" value="1"/>
</dbReference>
<evidence type="ECO:0000256" key="5">
    <source>
        <dbReference type="ARBA" id="ARBA00022679"/>
    </source>
</evidence>
<protein>
    <recommendedName>
        <fullName evidence="3">polyribonucleotide nucleotidyltransferase</fullName>
        <ecNumber evidence="3">2.7.7.8</ecNumber>
    </recommendedName>
</protein>
<dbReference type="InterPro" id="IPR027408">
    <property type="entry name" value="PNPase/RNase_PH_dom_sf"/>
</dbReference>
<evidence type="ECO:0000256" key="4">
    <source>
        <dbReference type="ARBA" id="ARBA00022490"/>
    </source>
</evidence>